<dbReference type="EMBL" id="LR796339">
    <property type="protein sequence ID" value="CAB4137647.1"/>
    <property type="molecule type" value="Genomic_DNA"/>
</dbReference>
<keyword evidence="1" id="KW-1133">Transmembrane helix</keyword>
<gene>
    <name evidence="2" type="ORF">UFOVP317_55</name>
</gene>
<sequence>MTAIDILRIAGALFFGTIFAITLRMLWVELTREIEPYSKGD</sequence>
<feature type="transmembrane region" description="Helical" evidence="1">
    <location>
        <begin position="6"/>
        <end position="27"/>
    </location>
</feature>
<accession>A0A6J5LX24</accession>
<proteinExistence type="predicted"/>
<keyword evidence="1" id="KW-0472">Membrane</keyword>
<name>A0A6J5LX24_9CAUD</name>
<organism evidence="2">
    <name type="scientific">uncultured Caudovirales phage</name>
    <dbReference type="NCBI Taxonomy" id="2100421"/>
    <lineage>
        <taxon>Viruses</taxon>
        <taxon>Duplodnaviria</taxon>
        <taxon>Heunggongvirae</taxon>
        <taxon>Uroviricota</taxon>
        <taxon>Caudoviricetes</taxon>
        <taxon>Peduoviridae</taxon>
        <taxon>Maltschvirus</taxon>
        <taxon>Maltschvirus maltsch</taxon>
    </lineage>
</organism>
<evidence type="ECO:0000256" key="1">
    <source>
        <dbReference type="SAM" id="Phobius"/>
    </source>
</evidence>
<evidence type="ECO:0000313" key="2">
    <source>
        <dbReference type="EMBL" id="CAB4137647.1"/>
    </source>
</evidence>
<protein>
    <submittedName>
        <fullName evidence="2">Uncharacterized protein</fullName>
    </submittedName>
</protein>
<keyword evidence="1" id="KW-0812">Transmembrane</keyword>
<reference evidence="2" key="1">
    <citation type="submission" date="2020-04" db="EMBL/GenBank/DDBJ databases">
        <authorList>
            <person name="Chiriac C."/>
            <person name="Salcher M."/>
            <person name="Ghai R."/>
            <person name="Kavagutti S V."/>
        </authorList>
    </citation>
    <scope>NUCLEOTIDE SEQUENCE</scope>
</reference>